<dbReference type="GO" id="GO:0006633">
    <property type="term" value="P:fatty acid biosynthetic process"/>
    <property type="evidence" value="ECO:0007669"/>
    <property type="project" value="UniProtKB-KW"/>
</dbReference>
<comment type="caution">
    <text evidence="10">The sequence shown here is derived from an EMBL/GenBank/DDBJ whole genome shotgun (WGS) entry which is preliminary data.</text>
</comment>
<evidence type="ECO:0000256" key="3">
    <source>
        <dbReference type="ARBA" id="ARBA00022516"/>
    </source>
</evidence>
<dbReference type="GO" id="GO:0045300">
    <property type="term" value="F:stearoyl-[ACP] desaturase activity"/>
    <property type="evidence" value="ECO:0007669"/>
    <property type="project" value="InterPro"/>
</dbReference>
<reference evidence="10" key="1">
    <citation type="submission" date="2021-01" db="EMBL/GenBank/DDBJ databases">
        <title>Whole genome shotgun sequence of Virgisporangium aliadipatigenens NBRC 105644.</title>
        <authorList>
            <person name="Komaki H."/>
            <person name="Tamura T."/>
        </authorList>
    </citation>
    <scope>NUCLEOTIDE SEQUENCE</scope>
    <source>
        <strain evidence="10">NBRC 105644</strain>
    </source>
</reference>
<proteinExistence type="inferred from homology"/>
<evidence type="ECO:0000256" key="8">
    <source>
        <dbReference type="ARBA" id="ARBA00023098"/>
    </source>
</evidence>
<evidence type="ECO:0008006" key="12">
    <source>
        <dbReference type="Google" id="ProtNLM"/>
    </source>
</evidence>
<evidence type="ECO:0000313" key="11">
    <source>
        <dbReference type="Proteomes" id="UP000619260"/>
    </source>
</evidence>
<keyword evidence="7" id="KW-0408">Iron</keyword>
<dbReference type="AlphaFoldDB" id="A0A8J3YGR6"/>
<dbReference type="Gene3D" id="1.10.620.20">
    <property type="entry name" value="Ribonucleotide Reductase, subunit A"/>
    <property type="match status" value="1"/>
</dbReference>
<keyword evidence="11" id="KW-1185">Reference proteome</keyword>
<evidence type="ECO:0000256" key="4">
    <source>
        <dbReference type="ARBA" id="ARBA00022723"/>
    </source>
</evidence>
<dbReference type="SUPFAM" id="SSF47240">
    <property type="entry name" value="Ferritin-like"/>
    <property type="match status" value="1"/>
</dbReference>
<dbReference type="EMBL" id="BOPF01000002">
    <property type="protein sequence ID" value="GIJ43671.1"/>
    <property type="molecule type" value="Genomic_DNA"/>
</dbReference>
<keyword evidence="8" id="KW-0443">Lipid metabolism</keyword>
<comment type="similarity">
    <text evidence="2">Belongs to the fatty acid desaturase type 2 family.</text>
</comment>
<dbReference type="InterPro" id="IPR012348">
    <property type="entry name" value="RNR-like"/>
</dbReference>
<evidence type="ECO:0000313" key="10">
    <source>
        <dbReference type="EMBL" id="GIJ43671.1"/>
    </source>
</evidence>
<keyword evidence="6" id="KW-0560">Oxidoreductase</keyword>
<gene>
    <name evidence="10" type="ORF">Val02_05570</name>
</gene>
<dbReference type="Pfam" id="PF03405">
    <property type="entry name" value="FA_desaturase_2"/>
    <property type="match status" value="1"/>
</dbReference>
<dbReference type="Proteomes" id="UP000619260">
    <property type="component" value="Unassembled WGS sequence"/>
</dbReference>
<dbReference type="InterPro" id="IPR005067">
    <property type="entry name" value="Fatty_acid_desaturase-2"/>
</dbReference>
<evidence type="ECO:0000256" key="9">
    <source>
        <dbReference type="ARBA" id="ARBA00023160"/>
    </source>
</evidence>
<organism evidence="10 11">
    <name type="scientific">Virgisporangium aliadipatigenens</name>
    <dbReference type="NCBI Taxonomy" id="741659"/>
    <lineage>
        <taxon>Bacteria</taxon>
        <taxon>Bacillati</taxon>
        <taxon>Actinomycetota</taxon>
        <taxon>Actinomycetes</taxon>
        <taxon>Micromonosporales</taxon>
        <taxon>Micromonosporaceae</taxon>
        <taxon>Virgisporangium</taxon>
    </lineage>
</organism>
<evidence type="ECO:0000256" key="2">
    <source>
        <dbReference type="ARBA" id="ARBA00008749"/>
    </source>
</evidence>
<dbReference type="InterPro" id="IPR009078">
    <property type="entry name" value="Ferritin-like_SF"/>
</dbReference>
<keyword evidence="5" id="KW-0276">Fatty acid metabolism</keyword>
<accession>A0A8J3YGR6</accession>
<evidence type="ECO:0000256" key="5">
    <source>
        <dbReference type="ARBA" id="ARBA00022832"/>
    </source>
</evidence>
<evidence type="ECO:0000256" key="6">
    <source>
        <dbReference type="ARBA" id="ARBA00023002"/>
    </source>
</evidence>
<evidence type="ECO:0000256" key="7">
    <source>
        <dbReference type="ARBA" id="ARBA00023004"/>
    </source>
</evidence>
<evidence type="ECO:0000256" key="1">
    <source>
        <dbReference type="ARBA" id="ARBA00001954"/>
    </source>
</evidence>
<sequence length="301" mass="34341">MTGAPDVSTVAPLSTVDPPREWRGLVDLGEMRALVGDAVARGAARQWAVDDLDWAALRPERLTRNDRSAVRFLTFIEDHIPGYLTYFLELFPLTGAESVEEFCFNREYFRFLVAWAYDEERHATVLTRYQVDAGITDADTLMVDLAEEGRKKFTLPHGEPVQAFTYALVQEKATQLFYQRFREVVREPLLRDLLSRLARDEARHFAFYSRLVEAYVARHGLARTVPDLKDVLASFKMPLADTLRGYWRWSLQMADDVGYDHTEAYDALVRLVNGFGDSRGEASAADLAEFAHRLRGIEPGR</sequence>
<comment type="cofactor">
    <cofactor evidence="1">
        <name>Fe(2+)</name>
        <dbReference type="ChEBI" id="CHEBI:29033"/>
    </cofactor>
</comment>
<dbReference type="GO" id="GO:0046872">
    <property type="term" value="F:metal ion binding"/>
    <property type="evidence" value="ECO:0007669"/>
    <property type="project" value="UniProtKB-KW"/>
</dbReference>
<protein>
    <recommendedName>
        <fullName evidence="12">Acyl-ACP desaturase</fullName>
    </recommendedName>
</protein>
<name>A0A8J3YGR6_9ACTN</name>
<keyword evidence="4" id="KW-0479">Metal-binding</keyword>
<keyword evidence="3" id="KW-0444">Lipid biosynthesis</keyword>
<keyword evidence="9" id="KW-0275">Fatty acid biosynthesis</keyword>